<dbReference type="InterPro" id="IPR014756">
    <property type="entry name" value="Ig_E-set"/>
</dbReference>
<dbReference type="SMART" id="SM00642">
    <property type="entry name" value="Aamy"/>
    <property type="match status" value="1"/>
</dbReference>
<dbReference type="AlphaFoldDB" id="A0A4R8IE81"/>
<dbReference type="NCBIfam" id="TIGR04183">
    <property type="entry name" value="Por_Secre_tail"/>
    <property type="match status" value="1"/>
</dbReference>
<dbReference type="SUPFAM" id="SSF81296">
    <property type="entry name" value="E set domains"/>
    <property type="match status" value="1"/>
</dbReference>
<evidence type="ECO:0000313" key="6">
    <source>
        <dbReference type="Proteomes" id="UP000295313"/>
    </source>
</evidence>
<keyword evidence="2" id="KW-0119">Carbohydrate metabolism</keyword>
<dbReference type="InterPro" id="IPR026444">
    <property type="entry name" value="Secre_tail"/>
</dbReference>
<feature type="domain" description="Glycosyl hydrolase family 13 catalytic" evidence="4">
    <location>
        <begin position="384"/>
        <end position="758"/>
    </location>
</feature>
<dbReference type="Pfam" id="PF02922">
    <property type="entry name" value="CBM_48"/>
    <property type="match status" value="1"/>
</dbReference>
<dbReference type="SUPFAM" id="SSF51445">
    <property type="entry name" value="(Trans)glycosidases"/>
    <property type="match status" value="1"/>
</dbReference>
<accession>A0A4R8IE81</accession>
<dbReference type="PANTHER" id="PTHR43651:SF3">
    <property type="entry name" value="1,4-ALPHA-GLUCAN-BRANCHING ENZYME"/>
    <property type="match status" value="1"/>
</dbReference>
<dbReference type="Gene3D" id="3.20.20.80">
    <property type="entry name" value="Glycosidases"/>
    <property type="match status" value="1"/>
</dbReference>
<feature type="chain" id="PRO_5020703542" evidence="3">
    <location>
        <begin position="19"/>
        <end position="941"/>
    </location>
</feature>
<keyword evidence="6" id="KW-1185">Reference proteome</keyword>
<dbReference type="Pfam" id="PF18962">
    <property type="entry name" value="Por_Secre_tail"/>
    <property type="match status" value="1"/>
</dbReference>
<comment type="caution">
    <text evidence="5">The sequence shown here is derived from an EMBL/GenBank/DDBJ whole genome shotgun (WGS) entry which is preliminary data.</text>
</comment>
<evidence type="ECO:0000256" key="1">
    <source>
        <dbReference type="ARBA" id="ARBA00022729"/>
    </source>
</evidence>
<evidence type="ECO:0000259" key="4">
    <source>
        <dbReference type="SMART" id="SM00642"/>
    </source>
</evidence>
<dbReference type="Proteomes" id="UP000295313">
    <property type="component" value="Unassembled WGS sequence"/>
</dbReference>
<dbReference type="InterPro" id="IPR006047">
    <property type="entry name" value="GH13_cat_dom"/>
</dbReference>
<dbReference type="EMBL" id="SOEO01000002">
    <property type="protein sequence ID" value="TDX84028.1"/>
    <property type="molecule type" value="Genomic_DNA"/>
</dbReference>
<dbReference type="GO" id="GO:0003844">
    <property type="term" value="F:1,4-alpha-glucan branching enzyme activity"/>
    <property type="evidence" value="ECO:0007669"/>
    <property type="project" value="TreeGrafter"/>
</dbReference>
<dbReference type="Gene3D" id="2.60.40.10">
    <property type="entry name" value="Immunoglobulins"/>
    <property type="match status" value="1"/>
</dbReference>
<dbReference type="InterPro" id="IPR004193">
    <property type="entry name" value="Glyco_hydro_13_N"/>
</dbReference>
<dbReference type="InterPro" id="IPR013783">
    <property type="entry name" value="Ig-like_fold"/>
</dbReference>
<protein>
    <submittedName>
        <fullName evidence="5">Putative secreted protein (Por secretion system target)</fullName>
    </submittedName>
</protein>
<dbReference type="Pfam" id="PF00128">
    <property type="entry name" value="Alpha-amylase"/>
    <property type="match status" value="2"/>
</dbReference>
<evidence type="ECO:0000313" key="5">
    <source>
        <dbReference type="EMBL" id="TDX84028.1"/>
    </source>
</evidence>
<dbReference type="GO" id="GO:0005975">
    <property type="term" value="P:carbohydrate metabolic process"/>
    <property type="evidence" value="ECO:0007669"/>
    <property type="project" value="InterPro"/>
</dbReference>
<reference evidence="5 6" key="1">
    <citation type="submission" date="2019-03" db="EMBL/GenBank/DDBJ databases">
        <title>Genomic Encyclopedia of Type Strains, Phase III (KMG-III): the genomes of soil and plant-associated and newly described type strains.</title>
        <authorList>
            <person name="Whitman W."/>
        </authorList>
    </citation>
    <scope>NUCLEOTIDE SEQUENCE [LARGE SCALE GENOMIC DNA]</scope>
    <source>
        <strain evidence="5 6">CGMCC 1.12802</strain>
    </source>
</reference>
<evidence type="ECO:0000256" key="3">
    <source>
        <dbReference type="SAM" id="SignalP"/>
    </source>
</evidence>
<dbReference type="GO" id="GO:0005737">
    <property type="term" value="C:cytoplasm"/>
    <property type="evidence" value="ECO:0007669"/>
    <property type="project" value="TreeGrafter"/>
</dbReference>
<feature type="signal peptide" evidence="3">
    <location>
        <begin position="1"/>
        <end position="18"/>
    </location>
</feature>
<organism evidence="5 6">
    <name type="scientific">Epilithonimonas xixisoli</name>
    <dbReference type="NCBI Taxonomy" id="1476462"/>
    <lineage>
        <taxon>Bacteria</taxon>
        <taxon>Pseudomonadati</taxon>
        <taxon>Bacteroidota</taxon>
        <taxon>Flavobacteriia</taxon>
        <taxon>Flavobacteriales</taxon>
        <taxon>Weeksellaceae</taxon>
        <taxon>Chryseobacterium group</taxon>
        <taxon>Epilithonimonas</taxon>
    </lineage>
</organism>
<dbReference type="InterPro" id="IPR017853">
    <property type="entry name" value="GH"/>
</dbReference>
<gene>
    <name evidence="5" type="ORF">B0I22_1620</name>
</gene>
<dbReference type="OrthoDB" id="9761875at2"/>
<sequence length="941" mass="105383">MKKFYNLIAFFIAITAFAQMQTVTHSINPVAFNEDESITITFTGNSINESTWGVTNNALYLWAWSYDANDANSLDSPTNGTWNSSNEANKLTYNAGNDTYTITFVPSTFYNRTNLGRIGFLVKTKTGNGQSQNLYSEVGRFQFVNTTPRNNTVNFIASGGNYPISYSTSLPANYEIKANGTVIHTATNVSSTLKVLNVTADTQVELKATSVADGTVLTSKFSISPTPTPQSATMPAYMRQGISYDPNDPTKVGLALYAPFKSYVHVIGSFNNWQISSNYVMKKDTNNANIYWIEITGLTPQQVYTFQYRTSDGVKVADPYSTLVLSPDDDPWISSAVYPELQTTMKYPAGQQFDVSVIQTAKPAYNWTVTNFQKPAKQNLIIYEALVRDFTAEQSWQSMIDKIPYIKGLNVNAIELMPIMEFDGNNSWGYNPGFHMALDKTYGTPEKFKEFVDKCHQNGIAVILDIALNHATGRSPLQRLWMNDPSGTGYGSTASNNPYFNQLPTHTYNVFNDFNHSKPDTRYYVNRVLEQWIKEYKIDGFRWDLTKGFTQNCTSSDEGCTGSYQQDRVDVLKLYSDNQWSHDPTSYIIFEHLGGNQEEKEWANYKLNEGKGVMMWDNVTGPFGQNTMGYDSNSNFNRIDFRNHEFSERRNVTYGESHDEERLMFKNLTYGNGTVTNLSTALERQKAFGAVFFTVPGPKMIWQFGELGYEFSINRCENGTINNDCRTSPKPVAFSLGYDTNAERKAIYDTWAKILQIRLSSQVFDTTTFTVESGNLLPKIYVWNDALPASSLKNVIVVANFTTSAQTVTPSFPYSGTWYNLMNNTSMSASGSTTVVLQPGEFRIYGNQTALATDETKIDINKTSLQITQNPSTDGLLKIKYNKAKNGQINVFDINGKLVKTFGVKSAKGDETFSVNGLASGVYMVQLKSDEGLAVSKLIVK</sequence>
<name>A0A4R8IE81_9FLAO</name>
<dbReference type="CDD" id="cd11350">
    <property type="entry name" value="AmyAc_4"/>
    <property type="match status" value="1"/>
</dbReference>
<dbReference type="GO" id="GO:0004553">
    <property type="term" value="F:hydrolase activity, hydrolyzing O-glycosyl compounds"/>
    <property type="evidence" value="ECO:0007669"/>
    <property type="project" value="InterPro"/>
</dbReference>
<keyword evidence="1 3" id="KW-0732">Signal</keyword>
<dbReference type="PANTHER" id="PTHR43651">
    <property type="entry name" value="1,4-ALPHA-GLUCAN-BRANCHING ENZYME"/>
    <property type="match status" value="1"/>
</dbReference>
<evidence type="ECO:0000256" key="2">
    <source>
        <dbReference type="ARBA" id="ARBA00023277"/>
    </source>
</evidence>
<dbReference type="RefSeq" id="WP_133944076.1">
    <property type="nucleotide sequence ID" value="NZ_SOEO01000002.1"/>
</dbReference>
<proteinExistence type="predicted"/>